<organism evidence="1 2">
    <name type="scientific">Enterobacillus tribolii</name>
    <dbReference type="NCBI Taxonomy" id="1487935"/>
    <lineage>
        <taxon>Bacteria</taxon>
        <taxon>Pseudomonadati</taxon>
        <taxon>Pseudomonadota</taxon>
        <taxon>Gammaproteobacteria</taxon>
        <taxon>Enterobacterales</taxon>
        <taxon>Hafniaceae</taxon>
        <taxon>Enterobacillus</taxon>
    </lineage>
</organism>
<proteinExistence type="predicted"/>
<dbReference type="Proteomes" id="UP000254848">
    <property type="component" value="Unassembled WGS sequence"/>
</dbReference>
<evidence type="ECO:0000313" key="1">
    <source>
        <dbReference type="EMBL" id="RDK84571.1"/>
    </source>
</evidence>
<reference evidence="1 2" key="1">
    <citation type="submission" date="2018-07" db="EMBL/GenBank/DDBJ databases">
        <title>Genomic Encyclopedia of Type Strains, Phase IV (KMG-IV): sequencing the most valuable type-strain genomes for metagenomic binning, comparative biology and taxonomic classification.</title>
        <authorList>
            <person name="Goeker M."/>
        </authorList>
    </citation>
    <scope>NUCLEOTIDE SEQUENCE [LARGE SCALE GENOMIC DNA]</scope>
    <source>
        <strain evidence="1 2">DSM 103736</strain>
    </source>
</reference>
<gene>
    <name evidence="1" type="ORF">C8D90_11350</name>
</gene>
<dbReference type="AlphaFoldDB" id="A0A370Q881"/>
<dbReference type="OrthoDB" id="8590098at2"/>
<dbReference type="EMBL" id="QRAP01000013">
    <property type="protein sequence ID" value="RDK84571.1"/>
    <property type="molecule type" value="Genomic_DNA"/>
</dbReference>
<protein>
    <submittedName>
        <fullName evidence="1">Uncharacterized protein DUF3156</fullName>
    </submittedName>
</protein>
<dbReference type="InterPro" id="IPR021500">
    <property type="entry name" value="DUF3156"/>
</dbReference>
<dbReference type="RefSeq" id="WP_115460221.1">
    <property type="nucleotide sequence ID" value="NZ_QRAP01000013.1"/>
</dbReference>
<comment type="caution">
    <text evidence="1">The sequence shown here is derived from an EMBL/GenBank/DDBJ whole genome shotgun (WGS) entry which is preliminary data.</text>
</comment>
<keyword evidence="2" id="KW-1185">Reference proteome</keyword>
<dbReference type="Pfam" id="PF11354">
    <property type="entry name" value="DUF3156"/>
    <property type="match status" value="1"/>
</dbReference>
<name>A0A370Q881_9GAMM</name>
<accession>A0A370Q881</accession>
<evidence type="ECO:0000313" key="2">
    <source>
        <dbReference type="Proteomes" id="UP000254848"/>
    </source>
</evidence>
<sequence>MNSDVQFLNNVWRWLSGGMEPLGYRPGMTLSQVEQNLQPYECKRLSDRLLHVHCPHGLTIEVQERVNRQFRSFSVNCHFRLRGYTSLRQPVSLRFKNGDLLGRQETRCRAKIDNDATRHVQAVLCSDAQLMALLARLQFRALTVKADRGEWVLDIEHFAASELVSGIPIGNSYQRLSYDQRVLMIDVMRRAGQLMEDVSSLSMAA</sequence>